<sequence>MAMAKWGMWTWMSSWMVLALAFDRASQPIELIPWRWQCQAGRDCVRIDPGEVRAAAEEPLMSLDGCQSICGFHGSLWPQPESARLGRDLVSIWVDPVSSLQMEMGANPSSQVVQALQGAWDIVFDHIQNLVTVKPWVRNAARELKVHVRVLASSLQLDLDTREDYKLSWSATTNASIKVDIVASTFFGARHGLESLSQMITFDPVVKALQIVSRASIEDQPKYRYRGLLLDTGRSYMSVDSIRKIIDGLSYDKLNVLHWHMNEQQSFPFVSESVPKLTQFGAYDKSKLYYKEDVQGIVEYARQRGVMVLPEFDAPAHASAGWNWGTEHQESQLVLCQQKKWADRDGSLAAEPPSGQLNPTNPQVYELLEKLYGDLLEAFTLPNQTVNMFHMGGDEVNFPCWAMSEDVQNWMRDRGLDSNPEISPDSYLRLWSYFQEHARKRLLRVHPGNELEKNIILWTSELAKPNVIQKALPTSEYIIQVWCEGTDPWIADLLRKKYRLILSNSDAWYLDCGFGAWVYSGQGPDNNWCSPFKSWKIFYENSPRNLVVNFGMEWKSTKGLVLGGEAAMWSEQADENVVEGRIWPRISAMAERLWSDPTTPWQEAEPRILQHRHRLVQRGIRADVIQPEFCRQHQGWCFMPRRGYFSALDPATIEQELSAAEAQVHFSSLNEDPLPIPKSSNSIGFMLVVSVILMLVYLKRRSVLGAFLITWQKLREKVTRSK</sequence>
<dbReference type="GO" id="GO:0030203">
    <property type="term" value="P:glycosaminoglycan metabolic process"/>
    <property type="evidence" value="ECO:0007669"/>
    <property type="project" value="TreeGrafter"/>
</dbReference>
<reference evidence="12 13" key="1">
    <citation type="journal article" date="2018" name="Nat. Ecol. Evol.">
        <title>Genomic signatures of mitonuclear coevolution across populations of Tigriopus californicus.</title>
        <authorList>
            <person name="Barreto F.S."/>
            <person name="Watson E.T."/>
            <person name="Lima T.G."/>
            <person name="Willett C.S."/>
            <person name="Edmands S."/>
            <person name="Li W."/>
            <person name="Burton R.S."/>
        </authorList>
    </citation>
    <scope>NUCLEOTIDE SEQUENCE [LARGE SCALE GENOMIC DNA]</scope>
    <source>
        <strain evidence="12 13">San Diego</strain>
    </source>
</reference>
<evidence type="ECO:0000256" key="4">
    <source>
        <dbReference type="ARBA" id="ARBA00022729"/>
    </source>
</evidence>
<keyword evidence="5" id="KW-0378">Hydrolase</keyword>
<dbReference type="GO" id="GO:0005975">
    <property type="term" value="P:carbohydrate metabolic process"/>
    <property type="evidence" value="ECO:0007669"/>
    <property type="project" value="InterPro"/>
</dbReference>
<dbReference type="EMBL" id="VCGU01000003">
    <property type="protein sequence ID" value="TRY78500.1"/>
    <property type="molecule type" value="Genomic_DNA"/>
</dbReference>
<dbReference type="PANTHER" id="PTHR22600">
    <property type="entry name" value="BETA-HEXOSAMINIDASE"/>
    <property type="match status" value="1"/>
</dbReference>
<dbReference type="STRING" id="6832.A0A553PLE2"/>
<dbReference type="InterPro" id="IPR029019">
    <property type="entry name" value="HEX_eukaryotic_N"/>
</dbReference>
<feature type="domain" description="Beta-hexosaminidase eukaryotic type N-terminal" evidence="11">
    <location>
        <begin position="76"/>
        <end position="199"/>
    </location>
</feature>
<dbReference type="Pfam" id="PF14845">
    <property type="entry name" value="Glycohydro_20b2"/>
    <property type="match status" value="1"/>
</dbReference>
<dbReference type="Gene3D" id="3.30.379.10">
    <property type="entry name" value="Chitobiase/beta-hexosaminidase domain 2-like"/>
    <property type="match status" value="1"/>
</dbReference>
<dbReference type="SUPFAM" id="SSF51445">
    <property type="entry name" value="(Trans)glycosidases"/>
    <property type="match status" value="1"/>
</dbReference>
<comment type="caution">
    <text evidence="12">The sequence shown here is derived from an EMBL/GenBank/DDBJ whole genome shotgun (WGS) entry which is preliminary data.</text>
</comment>
<evidence type="ECO:0000256" key="7">
    <source>
        <dbReference type="ARBA" id="ARBA00023295"/>
    </source>
</evidence>
<evidence type="ECO:0000256" key="2">
    <source>
        <dbReference type="ARBA" id="ARBA00006285"/>
    </source>
</evidence>
<evidence type="ECO:0000259" key="11">
    <source>
        <dbReference type="Pfam" id="PF14845"/>
    </source>
</evidence>
<dbReference type="Proteomes" id="UP000318571">
    <property type="component" value="Chromosome 11"/>
</dbReference>
<evidence type="ECO:0000256" key="5">
    <source>
        <dbReference type="ARBA" id="ARBA00022801"/>
    </source>
</evidence>
<name>A0A553PLE2_TIGCA</name>
<dbReference type="InterPro" id="IPR015883">
    <property type="entry name" value="Glyco_hydro_20_cat"/>
</dbReference>
<dbReference type="GO" id="GO:0016231">
    <property type="term" value="F:beta-N-acetylglucosaminidase activity"/>
    <property type="evidence" value="ECO:0007669"/>
    <property type="project" value="TreeGrafter"/>
</dbReference>
<evidence type="ECO:0000256" key="3">
    <source>
        <dbReference type="ARBA" id="ARBA00012663"/>
    </source>
</evidence>
<evidence type="ECO:0000256" key="1">
    <source>
        <dbReference type="ARBA" id="ARBA00001231"/>
    </source>
</evidence>
<dbReference type="Gene3D" id="3.20.20.80">
    <property type="entry name" value="Glycosidases"/>
    <property type="match status" value="1"/>
</dbReference>
<dbReference type="PANTHER" id="PTHR22600:SF26">
    <property type="entry name" value="BETA-N-ACETYLHEXOSAMINIDASE"/>
    <property type="match status" value="1"/>
</dbReference>
<organism evidence="12 13">
    <name type="scientific">Tigriopus californicus</name>
    <name type="common">Marine copepod</name>
    <dbReference type="NCBI Taxonomy" id="6832"/>
    <lineage>
        <taxon>Eukaryota</taxon>
        <taxon>Metazoa</taxon>
        <taxon>Ecdysozoa</taxon>
        <taxon>Arthropoda</taxon>
        <taxon>Crustacea</taxon>
        <taxon>Multicrustacea</taxon>
        <taxon>Hexanauplia</taxon>
        <taxon>Copepoda</taxon>
        <taxon>Harpacticoida</taxon>
        <taxon>Harpacticidae</taxon>
        <taxon>Tigriopus</taxon>
    </lineage>
</organism>
<evidence type="ECO:0000256" key="9">
    <source>
        <dbReference type="SAM" id="SignalP"/>
    </source>
</evidence>
<dbReference type="SUPFAM" id="SSF55545">
    <property type="entry name" value="beta-N-acetylhexosaminidase-like domain"/>
    <property type="match status" value="1"/>
</dbReference>
<accession>A0A553PLE2</accession>
<feature type="active site" description="Proton donor" evidence="8">
    <location>
        <position position="395"/>
    </location>
</feature>
<dbReference type="InterPro" id="IPR025705">
    <property type="entry name" value="Beta_hexosaminidase_sua/sub"/>
</dbReference>
<evidence type="ECO:0000313" key="13">
    <source>
        <dbReference type="Proteomes" id="UP000318571"/>
    </source>
</evidence>
<dbReference type="OrthoDB" id="428480at2759"/>
<dbReference type="GO" id="GO:0005886">
    <property type="term" value="C:plasma membrane"/>
    <property type="evidence" value="ECO:0007669"/>
    <property type="project" value="TreeGrafter"/>
</dbReference>
<comment type="catalytic activity">
    <reaction evidence="1">
        <text>Hydrolysis of terminal non-reducing N-acetyl-D-hexosamine residues in N-acetyl-beta-D-hexosaminides.</text>
        <dbReference type="EC" id="3.2.1.52"/>
    </reaction>
</comment>
<dbReference type="InterPro" id="IPR017853">
    <property type="entry name" value="GH"/>
</dbReference>
<dbReference type="FunFam" id="3.20.20.80:FF:000063">
    <property type="entry name" value="Beta-hexosaminidase"/>
    <property type="match status" value="1"/>
</dbReference>
<feature type="signal peptide" evidence="9">
    <location>
        <begin position="1"/>
        <end position="21"/>
    </location>
</feature>
<feature type="domain" description="Glycoside hydrolase family 20 catalytic" evidence="10">
    <location>
        <begin position="223"/>
        <end position="596"/>
    </location>
</feature>
<dbReference type="InterPro" id="IPR029018">
    <property type="entry name" value="Hex-like_dom2"/>
</dbReference>
<keyword evidence="4 9" id="KW-0732">Signal</keyword>
<keyword evidence="13" id="KW-1185">Reference proteome</keyword>
<feature type="chain" id="PRO_5021970377" description="beta-N-acetylhexosaminidase" evidence="9">
    <location>
        <begin position="22"/>
        <end position="722"/>
    </location>
</feature>
<evidence type="ECO:0000259" key="10">
    <source>
        <dbReference type="Pfam" id="PF00728"/>
    </source>
</evidence>
<proteinExistence type="inferred from homology"/>
<dbReference type="PRINTS" id="PR00738">
    <property type="entry name" value="GLHYDRLASE20"/>
</dbReference>
<evidence type="ECO:0000256" key="8">
    <source>
        <dbReference type="PIRSR" id="PIRSR625705-1"/>
    </source>
</evidence>
<evidence type="ECO:0000256" key="6">
    <source>
        <dbReference type="ARBA" id="ARBA00023180"/>
    </source>
</evidence>
<dbReference type="AlphaFoldDB" id="A0A553PLE2"/>
<dbReference type="EC" id="3.2.1.52" evidence="3"/>
<keyword evidence="6" id="KW-0325">Glycoprotein</keyword>
<protein>
    <recommendedName>
        <fullName evidence="3">beta-N-acetylhexosaminidase</fullName>
        <ecNumber evidence="3">3.2.1.52</ecNumber>
    </recommendedName>
</protein>
<dbReference type="OMA" id="CWAMSED"/>
<gene>
    <name evidence="12" type="ORF">TCAL_11061</name>
</gene>
<dbReference type="Pfam" id="PF00728">
    <property type="entry name" value="Glyco_hydro_20"/>
    <property type="match status" value="1"/>
</dbReference>
<comment type="similarity">
    <text evidence="2">Belongs to the glycosyl hydrolase 20 family.</text>
</comment>
<evidence type="ECO:0000313" key="12">
    <source>
        <dbReference type="EMBL" id="TRY78500.1"/>
    </source>
</evidence>
<keyword evidence="7" id="KW-0326">Glycosidase</keyword>